<dbReference type="EMBL" id="CP127173">
    <property type="protein sequence ID" value="WIV53957.1"/>
    <property type="molecule type" value="Genomic_DNA"/>
</dbReference>
<keyword evidence="1" id="KW-0472">Membrane</keyword>
<name>A0ABY8XEC3_9PSEU</name>
<feature type="transmembrane region" description="Helical" evidence="1">
    <location>
        <begin position="80"/>
        <end position="98"/>
    </location>
</feature>
<keyword evidence="1" id="KW-0812">Transmembrane</keyword>
<organism evidence="2 3">
    <name type="scientific">Amycolatopsis nalaikhensis</name>
    <dbReference type="NCBI Taxonomy" id="715472"/>
    <lineage>
        <taxon>Bacteria</taxon>
        <taxon>Bacillati</taxon>
        <taxon>Actinomycetota</taxon>
        <taxon>Actinomycetes</taxon>
        <taxon>Pseudonocardiales</taxon>
        <taxon>Pseudonocardiaceae</taxon>
        <taxon>Amycolatopsis</taxon>
    </lineage>
</organism>
<evidence type="ECO:0000256" key="1">
    <source>
        <dbReference type="SAM" id="Phobius"/>
    </source>
</evidence>
<feature type="transmembrane region" description="Helical" evidence="1">
    <location>
        <begin position="118"/>
        <end position="139"/>
    </location>
</feature>
<feature type="transmembrane region" description="Helical" evidence="1">
    <location>
        <begin position="20"/>
        <end position="39"/>
    </location>
</feature>
<accession>A0ABY8XEC3</accession>
<dbReference type="Proteomes" id="UP001227101">
    <property type="component" value="Chromosome"/>
</dbReference>
<evidence type="ECO:0000313" key="3">
    <source>
        <dbReference type="Proteomes" id="UP001227101"/>
    </source>
</evidence>
<evidence type="ECO:0000313" key="2">
    <source>
        <dbReference type="EMBL" id="WIV53957.1"/>
    </source>
</evidence>
<feature type="transmembrane region" description="Helical" evidence="1">
    <location>
        <begin position="51"/>
        <end position="73"/>
    </location>
</feature>
<gene>
    <name evidence="2" type="ORF">QP939_34505</name>
</gene>
<sequence length="146" mass="15682">MTITEKTRRPSLRARRTGYLVSALINAALLIAVNGWPGWAAVPFLTAETRLVVGVVDLSLVAGLVTSLVYVWSDPEWLRALGGAVTTCAGLVATVRIWQVFPFDFAGSSFDWPLTVRVLLAVGIAGAVIGLLVQLVTLARSALRRH</sequence>
<keyword evidence="3" id="KW-1185">Reference proteome</keyword>
<proteinExistence type="predicted"/>
<reference evidence="2 3" key="1">
    <citation type="submission" date="2023-06" db="EMBL/GenBank/DDBJ databases">
        <authorList>
            <person name="Oyuntsetseg B."/>
            <person name="Kim S.B."/>
        </authorList>
    </citation>
    <scope>NUCLEOTIDE SEQUENCE [LARGE SCALE GENOMIC DNA]</scope>
    <source>
        <strain evidence="2 3">2-2</strain>
    </source>
</reference>
<protein>
    <submittedName>
        <fullName evidence="2">Uncharacterized protein</fullName>
    </submittedName>
</protein>
<keyword evidence="1" id="KW-1133">Transmembrane helix</keyword>
<dbReference type="RefSeq" id="WP_285450487.1">
    <property type="nucleotide sequence ID" value="NZ_CP127173.1"/>
</dbReference>